<dbReference type="Proteomes" id="UP001597301">
    <property type="component" value="Unassembled WGS sequence"/>
</dbReference>
<sequence length="144" mass="16354">MNKHRTRMAASILLMTAIILVIIQNNQLKSNAASSPKEGLMEVKKSDYEGLKKESEQWKLKYEQLKKEKSKEQQVVKVMHLHIQDGMTSKDVSKQMEEAGVIDDADSLNEFLASQNWQQAIQIGKYEVNSEMSIKEIAEIITGS</sequence>
<dbReference type="EMBL" id="JBHUEO010000004">
    <property type="protein sequence ID" value="MFD1705409.1"/>
    <property type="molecule type" value="Genomic_DNA"/>
</dbReference>
<gene>
    <name evidence="2" type="ORF">ACFSCZ_01420</name>
</gene>
<name>A0ABW4KC84_9BACI</name>
<organism evidence="2 3">
    <name type="scientific">Siminovitchia sediminis</name>
    <dbReference type="NCBI Taxonomy" id="1274353"/>
    <lineage>
        <taxon>Bacteria</taxon>
        <taxon>Bacillati</taxon>
        <taxon>Bacillota</taxon>
        <taxon>Bacilli</taxon>
        <taxon>Bacillales</taxon>
        <taxon>Bacillaceae</taxon>
        <taxon>Siminovitchia</taxon>
    </lineage>
</organism>
<feature type="coiled-coil region" evidence="1">
    <location>
        <begin position="48"/>
        <end position="75"/>
    </location>
</feature>
<protein>
    <submittedName>
        <fullName evidence="2">Uncharacterized protein</fullName>
    </submittedName>
</protein>
<accession>A0ABW4KC84</accession>
<keyword evidence="3" id="KW-1185">Reference proteome</keyword>
<dbReference type="Gene3D" id="3.30.1490.480">
    <property type="entry name" value="Endolytic murein transglycosylase"/>
    <property type="match status" value="1"/>
</dbReference>
<evidence type="ECO:0000313" key="2">
    <source>
        <dbReference type="EMBL" id="MFD1705409.1"/>
    </source>
</evidence>
<evidence type="ECO:0000313" key="3">
    <source>
        <dbReference type="Proteomes" id="UP001597301"/>
    </source>
</evidence>
<comment type="caution">
    <text evidence="2">The sequence shown here is derived from an EMBL/GenBank/DDBJ whole genome shotgun (WGS) entry which is preliminary data.</text>
</comment>
<dbReference type="RefSeq" id="WP_380771802.1">
    <property type="nucleotide sequence ID" value="NZ_JBHUEO010000004.1"/>
</dbReference>
<keyword evidence="1" id="KW-0175">Coiled coil</keyword>
<reference evidence="3" key="1">
    <citation type="journal article" date="2019" name="Int. J. Syst. Evol. Microbiol.">
        <title>The Global Catalogue of Microorganisms (GCM) 10K type strain sequencing project: providing services to taxonomists for standard genome sequencing and annotation.</title>
        <authorList>
            <consortium name="The Broad Institute Genomics Platform"/>
            <consortium name="The Broad Institute Genome Sequencing Center for Infectious Disease"/>
            <person name="Wu L."/>
            <person name="Ma J."/>
        </authorList>
    </citation>
    <scope>NUCLEOTIDE SEQUENCE [LARGE SCALE GENOMIC DNA]</scope>
    <source>
        <strain evidence="3">CGMCC 1.12295</strain>
    </source>
</reference>
<proteinExistence type="predicted"/>
<evidence type="ECO:0000256" key="1">
    <source>
        <dbReference type="SAM" id="Coils"/>
    </source>
</evidence>